<name>A0AAE3QD03_9HYPH</name>
<keyword evidence="9" id="KW-0406">Ion transport</keyword>
<feature type="transmembrane region" description="Helical" evidence="11">
    <location>
        <begin position="315"/>
        <end position="335"/>
    </location>
</feature>
<evidence type="ECO:0000256" key="6">
    <source>
        <dbReference type="ARBA" id="ARBA00022692"/>
    </source>
</evidence>
<evidence type="ECO:0000256" key="9">
    <source>
        <dbReference type="ARBA" id="ARBA00023065"/>
    </source>
</evidence>
<keyword evidence="8 11" id="KW-1133">Transmembrane helix</keyword>
<evidence type="ECO:0000256" key="10">
    <source>
        <dbReference type="ARBA" id="ARBA00023136"/>
    </source>
</evidence>
<keyword evidence="7" id="KW-0862">Zinc</keyword>
<evidence type="ECO:0000256" key="2">
    <source>
        <dbReference type="ARBA" id="ARBA00009765"/>
    </source>
</evidence>
<comment type="subcellular location">
    <subcellularLocation>
        <location evidence="1">Cell membrane</location>
        <topology evidence="1">Multi-pass membrane protein</topology>
    </subcellularLocation>
</comment>
<keyword evidence="5" id="KW-0997">Cell inner membrane</keyword>
<dbReference type="PANTHER" id="PTHR46494:SF3">
    <property type="entry name" value="ZINC TRANSPORT PROTEIN ZNTB"/>
    <property type="match status" value="1"/>
</dbReference>
<gene>
    <name evidence="12" type="ORF">MRS75_02550</name>
</gene>
<evidence type="ECO:0000313" key="12">
    <source>
        <dbReference type="EMBL" id="MDI7920959.1"/>
    </source>
</evidence>
<sequence length="341" mass="38484">MLEQLKTLSYGDEPGLRFALKLDGQGGCSELTMAQLCDWKPQDGIVWFHFERDHPATAEWVAKKGGLDPLVAEALLAEDSRPRVEPVGDGLLIILRGLCAAPPEEEENPSEDIDLVPLHAWVDERRLVTLRDSGHYITALRDIRLALENGIGPKQTGELLALVADKLVRDLEPVLDEMDEEADELDEMIFQDDAGEVRQRLKLLRRRSVQLRRYLAPQRDALNRIEHDDADWLTERDKLRFREVIDKLMRFIEYLDSIRDRTAILHDDLSTVISERIARNSNRLSALAALLLPPSLVAGLFGMNVGGVPGVHETWAFVVIVGFVAITSAATLLVLRRMHWL</sequence>
<dbReference type="EMBL" id="JALDYZ010000001">
    <property type="protein sequence ID" value="MDI7920959.1"/>
    <property type="molecule type" value="Genomic_DNA"/>
</dbReference>
<dbReference type="GO" id="GO:0000287">
    <property type="term" value="F:magnesium ion binding"/>
    <property type="evidence" value="ECO:0007669"/>
    <property type="project" value="TreeGrafter"/>
</dbReference>
<evidence type="ECO:0000256" key="11">
    <source>
        <dbReference type="SAM" id="Phobius"/>
    </source>
</evidence>
<proteinExistence type="inferred from homology"/>
<dbReference type="InterPro" id="IPR002523">
    <property type="entry name" value="MgTranspt_CorA/ZnTranspt_ZntB"/>
</dbReference>
<reference evidence="12" key="1">
    <citation type="submission" date="2022-03" db="EMBL/GenBank/DDBJ databases">
        <title>Fererhizobium litorale gen. nov., sp. nov., isolated from sandy sediments of the Sea of Japan seashore.</title>
        <authorList>
            <person name="Romanenko L."/>
            <person name="Kurilenko V."/>
            <person name="Otstavnykh N."/>
            <person name="Svetashev V."/>
            <person name="Tekutyeva L."/>
            <person name="Isaeva M."/>
            <person name="Mikhailov V."/>
        </authorList>
    </citation>
    <scope>NUCLEOTIDE SEQUENCE</scope>
    <source>
        <strain evidence="12">KMM 9576</strain>
    </source>
</reference>
<dbReference type="Gene3D" id="1.20.58.340">
    <property type="entry name" value="Magnesium transport protein CorA, transmembrane region"/>
    <property type="match status" value="2"/>
</dbReference>
<accession>A0AAE3QD03</accession>
<evidence type="ECO:0000256" key="8">
    <source>
        <dbReference type="ARBA" id="ARBA00022989"/>
    </source>
</evidence>
<dbReference type="Proteomes" id="UP001161580">
    <property type="component" value="Unassembled WGS sequence"/>
</dbReference>
<dbReference type="InterPro" id="IPR045861">
    <property type="entry name" value="CorA_cytoplasmic_dom"/>
</dbReference>
<comment type="similarity">
    <text evidence="2">Belongs to the CorA metal ion transporter (MIT) (TC 1.A.35) family.</text>
</comment>
<dbReference type="PANTHER" id="PTHR46494">
    <property type="entry name" value="CORA FAMILY METAL ION TRANSPORTER (EUROFUNG)"/>
    <property type="match status" value="1"/>
</dbReference>
<keyword evidence="4" id="KW-1003">Cell membrane</keyword>
<feature type="transmembrane region" description="Helical" evidence="11">
    <location>
        <begin position="284"/>
        <end position="303"/>
    </location>
</feature>
<dbReference type="GO" id="GO:0015087">
    <property type="term" value="F:cobalt ion transmembrane transporter activity"/>
    <property type="evidence" value="ECO:0007669"/>
    <property type="project" value="TreeGrafter"/>
</dbReference>
<organism evidence="12 13">
    <name type="scientific">Ferirhizobium litorale</name>
    <dbReference type="NCBI Taxonomy" id="2927786"/>
    <lineage>
        <taxon>Bacteria</taxon>
        <taxon>Pseudomonadati</taxon>
        <taxon>Pseudomonadota</taxon>
        <taxon>Alphaproteobacteria</taxon>
        <taxon>Hyphomicrobiales</taxon>
        <taxon>Rhizobiaceae</taxon>
        <taxon>Ferirhizobium</taxon>
    </lineage>
</organism>
<dbReference type="GO" id="GO:0005886">
    <property type="term" value="C:plasma membrane"/>
    <property type="evidence" value="ECO:0007669"/>
    <property type="project" value="UniProtKB-SubCell"/>
</dbReference>
<comment type="caution">
    <text evidence="12">The sequence shown here is derived from an EMBL/GenBank/DDBJ whole genome shotgun (WGS) entry which is preliminary data.</text>
</comment>
<protein>
    <submittedName>
        <fullName evidence="12">Zinc transporter ZntB</fullName>
    </submittedName>
</protein>
<dbReference type="Pfam" id="PF01544">
    <property type="entry name" value="CorA"/>
    <property type="match status" value="1"/>
</dbReference>
<evidence type="ECO:0000313" key="13">
    <source>
        <dbReference type="Proteomes" id="UP001161580"/>
    </source>
</evidence>
<dbReference type="RefSeq" id="WP_311785117.1">
    <property type="nucleotide sequence ID" value="NZ_JALDYY010000001.1"/>
</dbReference>
<evidence type="ECO:0000256" key="1">
    <source>
        <dbReference type="ARBA" id="ARBA00004651"/>
    </source>
</evidence>
<evidence type="ECO:0000256" key="7">
    <source>
        <dbReference type="ARBA" id="ARBA00022833"/>
    </source>
</evidence>
<dbReference type="SUPFAM" id="SSF143865">
    <property type="entry name" value="CorA soluble domain-like"/>
    <property type="match status" value="1"/>
</dbReference>
<dbReference type="GO" id="GO:0050897">
    <property type="term" value="F:cobalt ion binding"/>
    <property type="evidence" value="ECO:0007669"/>
    <property type="project" value="TreeGrafter"/>
</dbReference>
<dbReference type="InterPro" id="IPR045863">
    <property type="entry name" value="CorA_TM1_TM2"/>
</dbReference>
<keyword evidence="3" id="KW-0813">Transport</keyword>
<evidence type="ECO:0000256" key="5">
    <source>
        <dbReference type="ARBA" id="ARBA00022519"/>
    </source>
</evidence>
<dbReference type="GO" id="GO:0015095">
    <property type="term" value="F:magnesium ion transmembrane transporter activity"/>
    <property type="evidence" value="ECO:0007669"/>
    <property type="project" value="TreeGrafter"/>
</dbReference>
<dbReference type="SUPFAM" id="SSF144083">
    <property type="entry name" value="Magnesium transport protein CorA, transmembrane region"/>
    <property type="match status" value="1"/>
</dbReference>
<keyword evidence="6 11" id="KW-0812">Transmembrane</keyword>
<evidence type="ECO:0000256" key="3">
    <source>
        <dbReference type="ARBA" id="ARBA00022448"/>
    </source>
</evidence>
<dbReference type="AlphaFoldDB" id="A0AAE3QD03"/>
<dbReference type="Gene3D" id="3.30.460.20">
    <property type="entry name" value="CorA soluble domain-like"/>
    <property type="match status" value="1"/>
</dbReference>
<keyword evidence="10 11" id="KW-0472">Membrane</keyword>
<evidence type="ECO:0000256" key="4">
    <source>
        <dbReference type="ARBA" id="ARBA00022475"/>
    </source>
</evidence>
<keyword evidence="13" id="KW-1185">Reference proteome</keyword>